<comment type="pathway">
    <text evidence="1">Amino-acid biosynthesis; L-asparagine biosynthesis; L-asparagine from L-aspartate (L-Gln route): step 1/1.</text>
</comment>
<dbReference type="GO" id="GO:0005829">
    <property type="term" value="C:cytosol"/>
    <property type="evidence" value="ECO:0007669"/>
    <property type="project" value="TreeGrafter"/>
</dbReference>
<reference evidence="10 11" key="1">
    <citation type="submission" date="2006-02" db="EMBL/GenBank/DDBJ databases">
        <authorList>
            <person name="Waterbury J."/>
            <person name="Ferriera S."/>
            <person name="Johnson J."/>
            <person name="Kravitz S."/>
            <person name="Halpern A."/>
            <person name="Remington K."/>
            <person name="Beeson K."/>
            <person name="Tran B."/>
            <person name="Rogers Y.-H."/>
            <person name="Friedman R."/>
            <person name="Venter J.C."/>
        </authorList>
    </citation>
    <scope>NUCLEOTIDE SEQUENCE [LARGE SCALE GENOMIC DNA]</scope>
    <source>
        <strain evidence="10 11">Nb-231</strain>
    </source>
</reference>
<dbReference type="HOGENOM" id="CLU_014658_3_1_6"/>
<dbReference type="GO" id="GO:0004066">
    <property type="term" value="F:asparagine synthase (glutamine-hydrolyzing) activity"/>
    <property type="evidence" value="ECO:0007669"/>
    <property type="project" value="UniProtKB-EC"/>
</dbReference>
<dbReference type="InterPro" id="IPR001962">
    <property type="entry name" value="Asn_synthase"/>
</dbReference>
<evidence type="ECO:0000256" key="2">
    <source>
        <dbReference type="ARBA" id="ARBA00005752"/>
    </source>
</evidence>
<dbReference type="InterPro" id="IPR006426">
    <property type="entry name" value="Asn_synth_AEB"/>
</dbReference>
<comment type="caution">
    <text evidence="10">The sequence shown here is derived from an EMBL/GenBank/DDBJ whole genome shotgun (WGS) entry which is preliminary data.</text>
</comment>
<evidence type="ECO:0000256" key="7">
    <source>
        <dbReference type="PIRSR" id="PIRSR001589-3"/>
    </source>
</evidence>
<keyword evidence="4" id="KW-0547">Nucleotide-binding</keyword>
<evidence type="ECO:0000313" key="10">
    <source>
        <dbReference type="EMBL" id="EAR21134.1"/>
    </source>
</evidence>
<dbReference type="GO" id="GO:0005524">
    <property type="term" value="F:ATP binding"/>
    <property type="evidence" value="ECO:0007669"/>
    <property type="project" value="UniProtKB-KW"/>
</dbReference>
<keyword evidence="11" id="KW-1185">Reference proteome</keyword>
<comment type="catalytic activity">
    <reaction evidence="6">
        <text>L-aspartate + L-glutamine + ATP + H2O = L-asparagine + L-glutamate + AMP + diphosphate + H(+)</text>
        <dbReference type="Rhea" id="RHEA:12228"/>
        <dbReference type="ChEBI" id="CHEBI:15377"/>
        <dbReference type="ChEBI" id="CHEBI:15378"/>
        <dbReference type="ChEBI" id="CHEBI:29985"/>
        <dbReference type="ChEBI" id="CHEBI:29991"/>
        <dbReference type="ChEBI" id="CHEBI:30616"/>
        <dbReference type="ChEBI" id="CHEBI:33019"/>
        <dbReference type="ChEBI" id="CHEBI:58048"/>
        <dbReference type="ChEBI" id="CHEBI:58359"/>
        <dbReference type="ChEBI" id="CHEBI:456215"/>
        <dbReference type="EC" id="6.3.5.4"/>
    </reaction>
</comment>
<dbReference type="EC" id="6.3.5.4" evidence="3"/>
<evidence type="ECO:0000256" key="5">
    <source>
        <dbReference type="ARBA" id="ARBA00022840"/>
    </source>
</evidence>
<feature type="site" description="Important for beta-aspartyl-AMP intermediate formation" evidence="7">
    <location>
        <position position="338"/>
    </location>
</feature>
<dbReference type="PANTHER" id="PTHR43284:SF1">
    <property type="entry name" value="ASPARAGINE SYNTHETASE"/>
    <property type="match status" value="1"/>
</dbReference>
<evidence type="ECO:0000256" key="6">
    <source>
        <dbReference type="ARBA" id="ARBA00048741"/>
    </source>
</evidence>
<feature type="domain" description="Asparagine synthetase" evidence="8">
    <location>
        <begin position="215"/>
        <end position="594"/>
    </location>
</feature>
<dbReference type="InterPro" id="IPR051786">
    <property type="entry name" value="ASN_synthetase/amidase"/>
</dbReference>
<dbReference type="STRING" id="314278.NB231_08187"/>
<dbReference type="Gene3D" id="3.40.50.620">
    <property type="entry name" value="HUPs"/>
    <property type="match status" value="1"/>
</dbReference>
<evidence type="ECO:0000256" key="3">
    <source>
        <dbReference type="ARBA" id="ARBA00012737"/>
    </source>
</evidence>
<evidence type="ECO:0000256" key="4">
    <source>
        <dbReference type="ARBA" id="ARBA00022741"/>
    </source>
</evidence>
<dbReference type="PANTHER" id="PTHR43284">
    <property type="entry name" value="ASPARAGINE SYNTHETASE (GLUTAMINE-HYDROLYZING)"/>
    <property type="match status" value="1"/>
</dbReference>
<dbReference type="SUPFAM" id="SSF56235">
    <property type="entry name" value="N-terminal nucleophile aminohydrolases (Ntn hydrolases)"/>
    <property type="match status" value="1"/>
</dbReference>
<organism evidence="10 11">
    <name type="scientific">Nitrococcus mobilis Nb-231</name>
    <dbReference type="NCBI Taxonomy" id="314278"/>
    <lineage>
        <taxon>Bacteria</taxon>
        <taxon>Pseudomonadati</taxon>
        <taxon>Pseudomonadota</taxon>
        <taxon>Gammaproteobacteria</taxon>
        <taxon>Chromatiales</taxon>
        <taxon>Ectothiorhodospiraceae</taxon>
        <taxon>Nitrococcus</taxon>
    </lineage>
</organism>
<proteinExistence type="inferred from homology"/>
<accession>A4BT66</accession>
<evidence type="ECO:0000259" key="8">
    <source>
        <dbReference type="Pfam" id="PF00733"/>
    </source>
</evidence>
<keyword evidence="5" id="KW-0067">ATP-binding</keyword>
<dbReference type="OrthoDB" id="9763290at2"/>
<dbReference type="InterPro" id="IPR017932">
    <property type="entry name" value="GATase_2_dom"/>
</dbReference>
<dbReference type="CDD" id="cd01991">
    <property type="entry name" value="Asn_synthase_B_C"/>
    <property type="match status" value="1"/>
</dbReference>
<protein>
    <recommendedName>
        <fullName evidence="3">asparagine synthase (glutamine-hydrolyzing)</fullName>
        <ecNumber evidence="3">6.3.5.4</ecNumber>
    </recommendedName>
</protein>
<dbReference type="eggNOG" id="COG0367">
    <property type="taxonomic scope" value="Bacteria"/>
</dbReference>
<dbReference type="Proteomes" id="UP000003374">
    <property type="component" value="Unassembled WGS sequence"/>
</dbReference>
<dbReference type="SUPFAM" id="SSF52402">
    <property type="entry name" value="Adenine nucleotide alpha hydrolases-like"/>
    <property type="match status" value="1"/>
</dbReference>
<comment type="similarity">
    <text evidence="2">Belongs to the asparagine synthetase family.</text>
</comment>
<dbReference type="RefSeq" id="WP_005001353.1">
    <property type="nucleotide sequence ID" value="NZ_CH672427.1"/>
</dbReference>
<sequence length="613" mass="67690">MMPEVWGQFGGATGSDGALAPQWLAAAADRSVAIGAYGLAAAGAGTFWLEREDFAVAGVGRVRCGGSDGYSATEELESFLAAFRRSGYLACRDLRGSYALLLLDRRSGTGLALVDRLGTWPLYYTETAGGLLVATALGKLTAHSAAKAGPDPQAILNYLYFHVVPSPRTIYREMHRLQPGQGLRFDAHGGSIWNYWRPQYTEDPNLSWSETRAEFRNRLYTGVERSLDGRPIGAFLSGGTDSSTVTGMLREVTGERPRTFSIGFDAEGYDETGYAQTAARHFDADHQQYYVTPADVVAAIPIIAAGYDQPFGNASVIPAYYCAKLARQSGIDILLGGDGGDELFGGNARYAKQWVFTLPEHLPRGVQRHLLWPLGHRLPAWPGVRKLRSYLQQAQLPMPERLESYNLLIRIGLDRILQPDFLAELDTGRPLEMIREVYWSAQAQSMVNRMLARDLKFTLADDDLVKVRGACALAGVDTAFPLLDDDIVALSLRLPAAWKVSRTKLRPFFKAALQDFLPRAVIGKQKHGFGLPFGIWLTQQPALRELAGDSLETLRSRAIVRPQFLDELMSHRLHAYPAYYGTLVWTLMMLEQWFQTRERGSKRGGMSVASGAS</sequence>
<gene>
    <name evidence="10" type="ORF">NB231_08187</name>
</gene>
<evidence type="ECO:0000259" key="9">
    <source>
        <dbReference type="Pfam" id="PF13537"/>
    </source>
</evidence>
<dbReference type="PIRSF" id="PIRSF001589">
    <property type="entry name" value="Asn_synthetase_glu-h"/>
    <property type="match status" value="1"/>
</dbReference>
<dbReference type="EMBL" id="AAOF01000012">
    <property type="protein sequence ID" value="EAR21134.1"/>
    <property type="molecule type" value="Genomic_DNA"/>
</dbReference>
<dbReference type="InterPro" id="IPR014729">
    <property type="entry name" value="Rossmann-like_a/b/a_fold"/>
</dbReference>
<dbReference type="GO" id="GO:0006529">
    <property type="term" value="P:asparagine biosynthetic process"/>
    <property type="evidence" value="ECO:0007669"/>
    <property type="project" value="InterPro"/>
</dbReference>
<dbReference type="Pfam" id="PF13537">
    <property type="entry name" value="GATase_7"/>
    <property type="match status" value="1"/>
</dbReference>
<name>A4BT66_9GAMM</name>
<dbReference type="Gene3D" id="3.60.20.10">
    <property type="entry name" value="Glutamine Phosphoribosylpyrophosphate, subunit 1, domain 1"/>
    <property type="match status" value="1"/>
</dbReference>
<dbReference type="AlphaFoldDB" id="A4BT66"/>
<dbReference type="Pfam" id="PF00733">
    <property type="entry name" value="Asn_synthase"/>
    <property type="match status" value="1"/>
</dbReference>
<dbReference type="InterPro" id="IPR029055">
    <property type="entry name" value="Ntn_hydrolases_N"/>
</dbReference>
<evidence type="ECO:0000256" key="1">
    <source>
        <dbReference type="ARBA" id="ARBA00005187"/>
    </source>
</evidence>
<evidence type="ECO:0000313" key="11">
    <source>
        <dbReference type="Proteomes" id="UP000003374"/>
    </source>
</evidence>
<feature type="domain" description="Glutamine amidotransferase type-2" evidence="9">
    <location>
        <begin position="77"/>
        <end position="141"/>
    </location>
</feature>